<feature type="domain" description="Aminoglycoside phosphotransferase" evidence="1">
    <location>
        <begin position="50"/>
        <end position="235"/>
    </location>
</feature>
<evidence type="ECO:0000313" key="3">
    <source>
        <dbReference type="Proteomes" id="UP000799770"/>
    </source>
</evidence>
<sequence length="338" mass="37126">MPNIIYTLDNAINRFFSEGGASSSKIQCDEFAYRMYGGQVRPVDIQGSSSYTVIAGPSGNKIVQFREPAAMLDMDMLALAKDIHGDVVPSCSELGHIGDPNGSQLAIYEMDRLPGANYITVRPSLKRNQQLNTINSLASFFAQAWQRGTPAESPLVDRSAIRAQCYSRFNHLADALPERFAPAVAETQAALPALFDEDYPLVLTHGDLNEMNMLVNPSSGEITGIIDWPDASILPFGFTLYALENVLGSMGSGGWKWFDNAEDLRNSFWRAFRGQTGLSESQTRLTELAGKAGILMRYGTAYDSGFPGMIGTRDPKSTARREKLQRAELAKVRKHVAN</sequence>
<reference evidence="2" key="1">
    <citation type="journal article" date="2020" name="Stud. Mycol.">
        <title>101 Dothideomycetes genomes: a test case for predicting lifestyles and emergence of pathogens.</title>
        <authorList>
            <person name="Haridas S."/>
            <person name="Albert R."/>
            <person name="Binder M."/>
            <person name="Bloem J."/>
            <person name="Labutti K."/>
            <person name="Salamov A."/>
            <person name="Andreopoulos B."/>
            <person name="Baker S."/>
            <person name="Barry K."/>
            <person name="Bills G."/>
            <person name="Bluhm B."/>
            <person name="Cannon C."/>
            <person name="Castanera R."/>
            <person name="Culley D."/>
            <person name="Daum C."/>
            <person name="Ezra D."/>
            <person name="Gonzalez J."/>
            <person name="Henrissat B."/>
            <person name="Kuo A."/>
            <person name="Liang C."/>
            <person name="Lipzen A."/>
            <person name="Lutzoni F."/>
            <person name="Magnuson J."/>
            <person name="Mondo S."/>
            <person name="Nolan M."/>
            <person name="Ohm R."/>
            <person name="Pangilinan J."/>
            <person name="Park H.-J."/>
            <person name="Ramirez L."/>
            <person name="Alfaro M."/>
            <person name="Sun H."/>
            <person name="Tritt A."/>
            <person name="Yoshinaga Y."/>
            <person name="Zwiers L.-H."/>
            <person name="Turgeon B."/>
            <person name="Goodwin S."/>
            <person name="Spatafora J."/>
            <person name="Crous P."/>
            <person name="Grigoriev I."/>
        </authorList>
    </citation>
    <scope>NUCLEOTIDE SEQUENCE</scope>
    <source>
        <strain evidence="2">CBS 627.86</strain>
    </source>
</reference>
<dbReference type="Proteomes" id="UP000799770">
    <property type="component" value="Unassembled WGS sequence"/>
</dbReference>
<evidence type="ECO:0000313" key="2">
    <source>
        <dbReference type="EMBL" id="KAF2122371.1"/>
    </source>
</evidence>
<protein>
    <recommendedName>
        <fullName evidence="1">Aminoglycoside phosphotransferase domain-containing protein</fullName>
    </recommendedName>
</protein>
<dbReference type="Pfam" id="PF01636">
    <property type="entry name" value="APH"/>
    <property type="match status" value="1"/>
</dbReference>
<dbReference type="PANTHER" id="PTHR21310">
    <property type="entry name" value="AMINOGLYCOSIDE PHOSPHOTRANSFERASE-RELATED-RELATED"/>
    <property type="match status" value="1"/>
</dbReference>
<dbReference type="PANTHER" id="PTHR21310:SF59">
    <property type="entry name" value="AMINOGLYCOSIDE PHOSPHOTRANSFERASE DOMAIN-CONTAINING PROTEIN"/>
    <property type="match status" value="1"/>
</dbReference>
<accession>A0A6A5ZVS7</accession>
<dbReference type="InterPro" id="IPR011009">
    <property type="entry name" value="Kinase-like_dom_sf"/>
</dbReference>
<organism evidence="2 3">
    <name type="scientific">Lophiotrema nucula</name>
    <dbReference type="NCBI Taxonomy" id="690887"/>
    <lineage>
        <taxon>Eukaryota</taxon>
        <taxon>Fungi</taxon>
        <taxon>Dikarya</taxon>
        <taxon>Ascomycota</taxon>
        <taxon>Pezizomycotina</taxon>
        <taxon>Dothideomycetes</taxon>
        <taxon>Pleosporomycetidae</taxon>
        <taxon>Pleosporales</taxon>
        <taxon>Lophiotremataceae</taxon>
        <taxon>Lophiotrema</taxon>
    </lineage>
</organism>
<dbReference type="Gene3D" id="3.90.1200.10">
    <property type="match status" value="1"/>
</dbReference>
<dbReference type="AlphaFoldDB" id="A0A6A5ZVS7"/>
<keyword evidence="3" id="KW-1185">Reference proteome</keyword>
<proteinExistence type="predicted"/>
<name>A0A6A5ZVS7_9PLEO</name>
<dbReference type="InterPro" id="IPR051678">
    <property type="entry name" value="AGP_Transferase"/>
</dbReference>
<dbReference type="SUPFAM" id="SSF56112">
    <property type="entry name" value="Protein kinase-like (PK-like)"/>
    <property type="match status" value="1"/>
</dbReference>
<dbReference type="InterPro" id="IPR002575">
    <property type="entry name" value="Aminoglycoside_PTrfase"/>
</dbReference>
<dbReference type="EMBL" id="ML977311">
    <property type="protein sequence ID" value="KAF2122371.1"/>
    <property type="molecule type" value="Genomic_DNA"/>
</dbReference>
<dbReference type="OrthoDB" id="5598852at2759"/>
<gene>
    <name evidence="2" type="ORF">BDV96DRAFT_594257</name>
</gene>
<evidence type="ECO:0000259" key="1">
    <source>
        <dbReference type="Pfam" id="PF01636"/>
    </source>
</evidence>